<dbReference type="Gene3D" id="3.20.20.60">
    <property type="entry name" value="Phosphoenolpyruvate-binding domains"/>
    <property type="match status" value="1"/>
</dbReference>
<dbReference type="RefSeq" id="WP_160550731.1">
    <property type="nucleotide sequence ID" value="NZ_CP047650.1"/>
</dbReference>
<evidence type="ECO:0000256" key="5">
    <source>
        <dbReference type="PIRSR" id="PIRSR015582-2"/>
    </source>
</evidence>
<dbReference type="Pfam" id="PF03328">
    <property type="entry name" value="HpcH_HpaI"/>
    <property type="match status" value="1"/>
</dbReference>
<feature type="binding site" evidence="5">
    <location>
        <position position="125"/>
    </location>
    <ligand>
        <name>Mg(2+)</name>
        <dbReference type="ChEBI" id="CHEBI:18420"/>
    </ligand>
</feature>
<evidence type="ECO:0000256" key="3">
    <source>
        <dbReference type="ARBA" id="ARBA00022842"/>
    </source>
</evidence>
<sequence length="277" mass="29685">MNPARAFEARTLLFVPGDRPERFAKAVASGTDCICIDLEDAVASDRKAAARAEVMQYLQQRQGGPFVCIRANGLRTAEGLRDLLALLEVPPPDAVLLPKTESAQELQLASEVAGDGRLRWIALIESAQGLRNADDIVLHSPHLAALMFGGVDFSVDIGAAFQWESLLYARQKLVCAAALKGLPLIDVPFLDLDRPEALAEETRRVAALGFACKSAIHPRQVADIHLALRPTDAQLDKARRIVEAAEAAGGGVFTVDGKMVDAPVIAGARRTLALAPR</sequence>
<evidence type="ECO:0000259" key="6">
    <source>
        <dbReference type="Pfam" id="PF03328"/>
    </source>
</evidence>
<organism evidence="7 8">
    <name type="scientific">Xylophilus rhododendri</name>
    <dbReference type="NCBI Taxonomy" id="2697032"/>
    <lineage>
        <taxon>Bacteria</taxon>
        <taxon>Pseudomonadati</taxon>
        <taxon>Pseudomonadota</taxon>
        <taxon>Betaproteobacteria</taxon>
        <taxon>Burkholderiales</taxon>
        <taxon>Xylophilus</taxon>
    </lineage>
</organism>
<feature type="binding site" evidence="5">
    <location>
        <position position="152"/>
    </location>
    <ligand>
        <name>Mg(2+)</name>
        <dbReference type="ChEBI" id="CHEBI:18420"/>
    </ligand>
</feature>
<keyword evidence="3 5" id="KW-0460">Magnesium</keyword>
<dbReference type="PANTHER" id="PTHR32308:SF0">
    <property type="entry name" value="HPCH_HPAI ALDOLASE_CITRATE LYASE DOMAIN-CONTAINING PROTEIN"/>
    <property type="match status" value="1"/>
</dbReference>
<comment type="cofactor">
    <cofactor evidence="1">
        <name>Mg(2+)</name>
        <dbReference type="ChEBI" id="CHEBI:18420"/>
    </cofactor>
</comment>
<evidence type="ECO:0000256" key="2">
    <source>
        <dbReference type="ARBA" id="ARBA00022723"/>
    </source>
</evidence>
<dbReference type="InterPro" id="IPR015813">
    <property type="entry name" value="Pyrv/PenolPyrv_kinase-like_dom"/>
</dbReference>
<accession>A0A857J1V0</accession>
<keyword evidence="7" id="KW-0456">Lyase</keyword>
<dbReference type="GO" id="GO:0006107">
    <property type="term" value="P:oxaloacetate metabolic process"/>
    <property type="evidence" value="ECO:0007669"/>
    <property type="project" value="TreeGrafter"/>
</dbReference>
<dbReference type="InterPro" id="IPR040442">
    <property type="entry name" value="Pyrv_kinase-like_dom_sf"/>
</dbReference>
<dbReference type="InterPro" id="IPR005000">
    <property type="entry name" value="Aldolase/citrate-lyase_domain"/>
</dbReference>
<evidence type="ECO:0000256" key="1">
    <source>
        <dbReference type="ARBA" id="ARBA00001946"/>
    </source>
</evidence>
<protein>
    <submittedName>
        <fullName evidence="7">HpcH/HpaI aldolase/citrate lyase family protein</fullName>
    </submittedName>
</protein>
<feature type="binding site" evidence="4">
    <location>
        <position position="70"/>
    </location>
    <ligand>
        <name>substrate</name>
    </ligand>
</feature>
<dbReference type="AlphaFoldDB" id="A0A857J1V0"/>
<keyword evidence="8" id="KW-1185">Reference proteome</keyword>
<reference evidence="7 8" key="1">
    <citation type="submission" date="2020-01" db="EMBL/GenBank/DDBJ databases">
        <title>Genome sequencing of strain KACC 21265.</title>
        <authorList>
            <person name="Heo J."/>
            <person name="Kim S.-J."/>
            <person name="Kim J.-S."/>
            <person name="Hong S.-B."/>
            <person name="Kwon S.-W."/>
        </authorList>
    </citation>
    <scope>NUCLEOTIDE SEQUENCE [LARGE SCALE GENOMIC DNA]</scope>
    <source>
        <strain evidence="7 8">KACC 21265</strain>
    </source>
</reference>
<dbReference type="SUPFAM" id="SSF51621">
    <property type="entry name" value="Phosphoenolpyruvate/pyruvate domain"/>
    <property type="match status" value="1"/>
</dbReference>
<feature type="domain" description="HpcH/HpaI aldolase/citrate lyase" evidence="6">
    <location>
        <begin position="10"/>
        <end position="218"/>
    </location>
</feature>
<keyword evidence="2 5" id="KW-0479">Metal-binding</keyword>
<dbReference type="EMBL" id="CP047650">
    <property type="protein sequence ID" value="QHI97213.1"/>
    <property type="molecule type" value="Genomic_DNA"/>
</dbReference>
<dbReference type="GO" id="GO:0016829">
    <property type="term" value="F:lyase activity"/>
    <property type="evidence" value="ECO:0007669"/>
    <property type="project" value="UniProtKB-KW"/>
</dbReference>
<proteinExistence type="predicted"/>
<dbReference type="Proteomes" id="UP000464787">
    <property type="component" value="Chromosome"/>
</dbReference>
<feature type="binding site" evidence="4">
    <location>
        <position position="125"/>
    </location>
    <ligand>
        <name>substrate</name>
    </ligand>
</feature>
<gene>
    <name evidence="7" type="ORF">GT347_04005</name>
</gene>
<evidence type="ECO:0000313" key="8">
    <source>
        <dbReference type="Proteomes" id="UP000464787"/>
    </source>
</evidence>
<dbReference type="GO" id="GO:0000287">
    <property type="term" value="F:magnesium ion binding"/>
    <property type="evidence" value="ECO:0007669"/>
    <property type="project" value="TreeGrafter"/>
</dbReference>
<name>A0A857J1V0_9BURK</name>
<dbReference type="InterPro" id="IPR011206">
    <property type="entry name" value="Citrate_lyase_beta/mcl1/mcl2"/>
</dbReference>
<evidence type="ECO:0000313" key="7">
    <source>
        <dbReference type="EMBL" id="QHI97213.1"/>
    </source>
</evidence>
<evidence type="ECO:0000256" key="4">
    <source>
        <dbReference type="PIRSR" id="PIRSR015582-1"/>
    </source>
</evidence>
<dbReference type="PANTHER" id="PTHR32308">
    <property type="entry name" value="LYASE BETA SUBUNIT, PUTATIVE (AFU_ORTHOLOGUE AFUA_4G13030)-RELATED"/>
    <property type="match status" value="1"/>
</dbReference>
<dbReference type="PIRSF" id="PIRSF015582">
    <property type="entry name" value="Cit_lyase_B"/>
    <property type="match status" value="1"/>
</dbReference>
<dbReference type="KEGG" id="xyk:GT347_04005"/>